<dbReference type="EMBL" id="CP023004">
    <property type="protein sequence ID" value="AWI08037.1"/>
    <property type="molecule type" value="Genomic_DNA"/>
</dbReference>
<gene>
    <name evidence="20" type="ORF">CKA38_01050</name>
</gene>
<evidence type="ECO:0000259" key="18">
    <source>
        <dbReference type="Pfam" id="PF02706"/>
    </source>
</evidence>
<keyword evidence="8 17" id="KW-0812">Transmembrane</keyword>
<comment type="subcellular location">
    <subcellularLocation>
        <location evidence="1">Cell inner membrane</location>
        <topology evidence="1">Multi-pass membrane protein</topology>
    </subcellularLocation>
</comment>
<evidence type="ECO:0000256" key="9">
    <source>
        <dbReference type="ARBA" id="ARBA00022741"/>
    </source>
</evidence>
<dbReference type="GO" id="GO:0005886">
    <property type="term" value="C:plasma membrane"/>
    <property type="evidence" value="ECO:0007669"/>
    <property type="project" value="UniProtKB-SubCell"/>
</dbReference>
<dbReference type="NCBIfam" id="TIGR01007">
    <property type="entry name" value="eps_fam"/>
    <property type="match status" value="1"/>
</dbReference>
<evidence type="ECO:0000256" key="15">
    <source>
        <dbReference type="ARBA" id="ARBA00051245"/>
    </source>
</evidence>
<keyword evidence="12 17" id="KW-1133">Transmembrane helix</keyword>
<protein>
    <recommendedName>
        <fullName evidence="4">non-specific protein-tyrosine kinase</fullName>
        <ecNumber evidence="4">2.7.10.2</ecNumber>
    </recommendedName>
</protein>
<keyword evidence="16" id="KW-0175">Coiled coil</keyword>
<evidence type="ECO:0000256" key="1">
    <source>
        <dbReference type="ARBA" id="ARBA00004429"/>
    </source>
</evidence>
<evidence type="ECO:0000256" key="13">
    <source>
        <dbReference type="ARBA" id="ARBA00023136"/>
    </source>
</evidence>
<comment type="similarity">
    <text evidence="3">Belongs to the etk/wzc family.</text>
</comment>
<evidence type="ECO:0000313" key="20">
    <source>
        <dbReference type="EMBL" id="AWI08037.1"/>
    </source>
</evidence>
<evidence type="ECO:0000256" key="12">
    <source>
        <dbReference type="ARBA" id="ARBA00022989"/>
    </source>
</evidence>
<feature type="coiled-coil region" evidence="16">
    <location>
        <begin position="325"/>
        <end position="352"/>
    </location>
</feature>
<dbReference type="InterPro" id="IPR025669">
    <property type="entry name" value="AAA_dom"/>
</dbReference>
<dbReference type="AlphaFoldDB" id="A0A2U8DZK4"/>
<evidence type="ECO:0000256" key="17">
    <source>
        <dbReference type="SAM" id="Phobius"/>
    </source>
</evidence>
<dbReference type="Proteomes" id="UP000244896">
    <property type="component" value="Chromosome"/>
</dbReference>
<dbReference type="EC" id="2.7.10.2" evidence="4"/>
<keyword evidence="11" id="KW-0067">ATP-binding</keyword>
<evidence type="ECO:0000256" key="4">
    <source>
        <dbReference type="ARBA" id="ARBA00011903"/>
    </source>
</evidence>
<dbReference type="Gene3D" id="3.40.50.300">
    <property type="entry name" value="P-loop containing nucleotide triphosphate hydrolases"/>
    <property type="match status" value="1"/>
</dbReference>
<evidence type="ECO:0000256" key="6">
    <source>
        <dbReference type="ARBA" id="ARBA00022519"/>
    </source>
</evidence>
<keyword evidence="5" id="KW-1003">Cell membrane</keyword>
<comment type="catalytic activity">
    <reaction evidence="15">
        <text>L-tyrosyl-[protein] + ATP = O-phospho-L-tyrosyl-[protein] + ADP + H(+)</text>
        <dbReference type="Rhea" id="RHEA:10596"/>
        <dbReference type="Rhea" id="RHEA-COMP:10136"/>
        <dbReference type="Rhea" id="RHEA-COMP:20101"/>
        <dbReference type="ChEBI" id="CHEBI:15378"/>
        <dbReference type="ChEBI" id="CHEBI:30616"/>
        <dbReference type="ChEBI" id="CHEBI:46858"/>
        <dbReference type="ChEBI" id="CHEBI:61978"/>
        <dbReference type="ChEBI" id="CHEBI:456216"/>
        <dbReference type="EC" id="2.7.10.2"/>
    </reaction>
</comment>
<evidence type="ECO:0000256" key="7">
    <source>
        <dbReference type="ARBA" id="ARBA00022679"/>
    </source>
</evidence>
<accession>A0A2U8DZK4</accession>
<keyword evidence="13 17" id="KW-0472">Membrane</keyword>
<dbReference type="OrthoDB" id="9794577at2"/>
<dbReference type="PANTHER" id="PTHR32309:SF13">
    <property type="entry name" value="FERRIC ENTEROBACTIN TRANSPORT PROTEIN FEPE"/>
    <property type="match status" value="1"/>
</dbReference>
<dbReference type="GO" id="GO:0004715">
    <property type="term" value="F:non-membrane spanning protein tyrosine kinase activity"/>
    <property type="evidence" value="ECO:0007669"/>
    <property type="project" value="UniProtKB-EC"/>
</dbReference>
<evidence type="ECO:0000259" key="19">
    <source>
        <dbReference type="Pfam" id="PF13614"/>
    </source>
</evidence>
<dbReference type="GO" id="GO:0005524">
    <property type="term" value="F:ATP binding"/>
    <property type="evidence" value="ECO:0007669"/>
    <property type="project" value="UniProtKB-KW"/>
</dbReference>
<dbReference type="InterPro" id="IPR005702">
    <property type="entry name" value="Wzc-like_C"/>
</dbReference>
<evidence type="ECO:0000256" key="2">
    <source>
        <dbReference type="ARBA" id="ARBA00007316"/>
    </source>
</evidence>
<reference evidence="20 21" key="1">
    <citation type="journal article" date="2018" name="Syst. Appl. Microbiol.">
        <title>Ereboglobus luteus gen. nov. sp. nov. from cockroach guts, and new insights into the oxygen relationship of the genera Opitutus and Didymococcus (Verrucomicrobia: Opitutaceae).</title>
        <authorList>
            <person name="Tegtmeier D."/>
            <person name="Belitz A."/>
            <person name="Radek R."/>
            <person name="Heimerl T."/>
            <person name="Brune A."/>
        </authorList>
    </citation>
    <scope>NUCLEOTIDE SEQUENCE [LARGE SCALE GENOMIC DNA]</scope>
    <source>
        <strain evidence="20 21">Ho45</strain>
    </source>
</reference>
<dbReference type="Pfam" id="PF13614">
    <property type="entry name" value="AAA_31"/>
    <property type="match status" value="1"/>
</dbReference>
<sequence>MAYSDPVKESAPLPAFLQTLNLRKALILLILALVVITTIAVTAFLPKWYRSKASIRVLKIGTTSAVFQAQSNDYYDPYFVQDQLRTIKSPKIINPVIERLKLNEKLAAVLEIPGPLPVDFTYDYLIKKRIVSVESPKTSSIVEITIDTRDPALSAAIANEIVGVYTEDRINLATAAQKADLAELNNQLAAQEKIVIAQRDTVERLRAELSISGIDLTNPRNNSMEIERLRQMQSTLVALTVDANSLKTRYESFRDIPPDKRLSLVNAQLIEDPGTQRLQQIYLEAEQNVTKLSARLGEAHPEMIVARENLSKIKTQLEAQLTGYEFTLKSKAEEAEARVTELKKQLEEAKASQIENASKRMRPFEEAMQKLDEATRLYTTFKLTLRQREIDYNQPKRPVEILSKAEPKLEPERPSWPINITFAILFGVVLGIGTALLIDMFDASFRSVADVERRLQRPVLGVIPSSLTARKPAEEPLDPAEDEPFRVLQTNITLALRNKPSHGAQTLVMLSAGPGEGKSTTLLRLARAMGAAGERVLLIDADLRRPTQHRLFNVAKTPGLADLLQSKVTLDQCRSRNIAPGLDFIPSGTISGFTLSLFYADRLKEILADLRTQYDRIVFDAPPIIGVSDSAVITSLIDHVLLLIQYRRNPLSMVLRAQQTILGLDKEILGVVLNRVPKNAGADYAYYSKNYAYYGSKSARTRDKTAGDTINFSEKK</sequence>
<organism evidence="20 21">
    <name type="scientific">Ereboglobus luteus</name>
    <dbReference type="NCBI Taxonomy" id="1796921"/>
    <lineage>
        <taxon>Bacteria</taxon>
        <taxon>Pseudomonadati</taxon>
        <taxon>Verrucomicrobiota</taxon>
        <taxon>Opitutia</taxon>
        <taxon>Opitutales</taxon>
        <taxon>Opitutaceae</taxon>
        <taxon>Ereboglobus</taxon>
    </lineage>
</organism>
<evidence type="ECO:0000256" key="3">
    <source>
        <dbReference type="ARBA" id="ARBA00008883"/>
    </source>
</evidence>
<keyword evidence="9" id="KW-0547">Nucleotide-binding</keyword>
<dbReference type="CDD" id="cd05387">
    <property type="entry name" value="BY-kinase"/>
    <property type="match status" value="1"/>
</dbReference>
<comment type="similarity">
    <text evidence="2">Belongs to the CpsD/CapB family.</text>
</comment>
<keyword evidence="21" id="KW-1185">Reference proteome</keyword>
<feature type="transmembrane region" description="Helical" evidence="17">
    <location>
        <begin position="25"/>
        <end position="46"/>
    </location>
</feature>
<dbReference type="RefSeq" id="WP_108823845.1">
    <property type="nucleotide sequence ID" value="NZ_CP023004.1"/>
</dbReference>
<dbReference type="KEGG" id="elut:CKA38_01050"/>
<evidence type="ECO:0000256" key="8">
    <source>
        <dbReference type="ARBA" id="ARBA00022692"/>
    </source>
</evidence>
<keyword evidence="6" id="KW-0997">Cell inner membrane</keyword>
<evidence type="ECO:0000256" key="5">
    <source>
        <dbReference type="ARBA" id="ARBA00022475"/>
    </source>
</evidence>
<evidence type="ECO:0000256" key="10">
    <source>
        <dbReference type="ARBA" id="ARBA00022777"/>
    </source>
</evidence>
<dbReference type="Pfam" id="PF02706">
    <property type="entry name" value="Wzz"/>
    <property type="match status" value="1"/>
</dbReference>
<feature type="domain" description="AAA" evidence="19">
    <location>
        <begin position="514"/>
        <end position="647"/>
    </location>
</feature>
<dbReference type="InterPro" id="IPR003856">
    <property type="entry name" value="LPS_length_determ_N"/>
</dbReference>
<proteinExistence type="inferred from homology"/>
<feature type="domain" description="Polysaccharide chain length determinant N-terminal" evidence="18">
    <location>
        <begin position="17"/>
        <end position="99"/>
    </location>
</feature>
<dbReference type="SUPFAM" id="SSF52540">
    <property type="entry name" value="P-loop containing nucleoside triphosphate hydrolases"/>
    <property type="match status" value="1"/>
</dbReference>
<evidence type="ECO:0000256" key="16">
    <source>
        <dbReference type="SAM" id="Coils"/>
    </source>
</evidence>
<feature type="coiled-coil region" evidence="16">
    <location>
        <begin position="174"/>
        <end position="201"/>
    </location>
</feature>
<keyword evidence="14" id="KW-0829">Tyrosine-protein kinase</keyword>
<dbReference type="InterPro" id="IPR027417">
    <property type="entry name" value="P-loop_NTPase"/>
</dbReference>
<dbReference type="InterPro" id="IPR050445">
    <property type="entry name" value="Bact_polysacc_biosynth/exp"/>
</dbReference>
<evidence type="ECO:0000313" key="21">
    <source>
        <dbReference type="Proteomes" id="UP000244896"/>
    </source>
</evidence>
<keyword evidence="7" id="KW-0808">Transferase</keyword>
<feature type="transmembrane region" description="Helical" evidence="17">
    <location>
        <begin position="418"/>
        <end position="438"/>
    </location>
</feature>
<evidence type="ECO:0000256" key="14">
    <source>
        <dbReference type="ARBA" id="ARBA00023137"/>
    </source>
</evidence>
<keyword evidence="10" id="KW-0418">Kinase</keyword>
<dbReference type="PANTHER" id="PTHR32309">
    <property type="entry name" value="TYROSINE-PROTEIN KINASE"/>
    <property type="match status" value="1"/>
</dbReference>
<name>A0A2U8DZK4_9BACT</name>
<evidence type="ECO:0000256" key="11">
    <source>
        <dbReference type="ARBA" id="ARBA00022840"/>
    </source>
</evidence>